<name>A0A9W8URY0_AKAMU</name>
<dbReference type="InterPro" id="IPR052895">
    <property type="entry name" value="HetReg/Transcr_Mod"/>
</dbReference>
<comment type="caution">
    <text evidence="2">The sequence shown here is derived from an EMBL/GenBank/DDBJ whole genome shotgun (WGS) entry which is preliminary data.</text>
</comment>
<dbReference type="PANTHER" id="PTHR24148">
    <property type="entry name" value="ANKYRIN REPEAT DOMAIN-CONTAINING PROTEIN 39 HOMOLOG-RELATED"/>
    <property type="match status" value="1"/>
</dbReference>
<dbReference type="InterPro" id="IPR010730">
    <property type="entry name" value="HET"/>
</dbReference>
<dbReference type="KEGG" id="amus:LMH87_005245"/>
<accession>A0A9W8URY0</accession>
<dbReference type="RefSeq" id="XP_056058439.1">
    <property type="nucleotide sequence ID" value="XM_056202932.1"/>
</dbReference>
<dbReference type="Pfam" id="PF06985">
    <property type="entry name" value="HET"/>
    <property type="match status" value="1"/>
</dbReference>
<keyword evidence="3" id="KW-1185">Reference proteome</keyword>
<dbReference type="EMBL" id="JAJHUN010000001">
    <property type="protein sequence ID" value="KAJ4163524.1"/>
    <property type="molecule type" value="Genomic_DNA"/>
</dbReference>
<dbReference type="GeneID" id="80892404"/>
<proteinExistence type="predicted"/>
<dbReference type="AlphaFoldDB" id="A0A9W8URY0"/>
<dbReference type="Proteomes" id="UP001144673">
    <property type="component" value="Chromosome 1"/>
</dbReference>
<evidence type="ECO:0000259" key="1">
    <source>
        <dbReference type="Pfam" id="PF06985"/>
    </source>
</evidence>
<feature type="domain" description="Heterokaryon incompatibility" evidence="1">
    <location>
        <begin position="152"/>
        <end position="278"/>
    </location>
</feature>
<sequence>MVLVGDARPIRYRSLNSQEGELRLLELQPALTDNIDEPIVCRLVHETVSESSEFIALSSLYGDASVTEHILLDGVQVVIPLQLSEALRYIRAVFLTNFSPPPNSPTLRLQSQKHSEQSLSILKKRPPRWLVSLLKSFRNTSVQPSPRNGTPSLYIWLDLLCINRRDTREASEQRSHMARAYRNAALVVGWLGTKDETSDLAIEIIRAWDRCMPESFGEPGDREAHPENYAPILQWMQPVAHLSEVPENITDPREVPSYNAIFEFLNRPFFRNTWLLDEMSLARFPAFLLGDDIVSWMQILRLNRVNEDIRDHGADMFPDELRHLLQYMPLGSVFTFLEDFDQRQRERQ</sequence>
<organism evidence="2 3">
    <name type="scientific">Akanthomyces muscarius</name>
    <name type="common">Entomopathogenic fungus</name>
    <name type="synonym">Lecanicillium muscarium</name>
    <dbReference type="NCBI Taxonomy" id="2231603"/>
    <lineage>
        <taxon>Eukaryota</taxon>
        <taxon>Fungi</taxon>
        <taxon>Dikarya</taxon>
        <taxon>Ascomycota</taxon>
        <taxon>Pezizomycotina</taxon>
        <taxon>Sordariomycetes</taxon>
        <taxon>Hypocreomycetidae</taxon>
        <taxon>Hypocreales</taxon>
        <taxon>Cordycipitaceae</taxon>
        <taxon>Akanthomyces</taxon>
    </lineage>
</organism>
<evidence type="ECO:0000313" key="3">
    <source>
        <dbReference type="Proteomes" id="UP001144673"/>
    </source>
</evidence>
<reference evidence="2" key="1">
    <citation type="journal article" date="2023" name="Access Microbiol">
        <title>De-novo genome assembly for Akanthomyces muscarius, a biocontrol agent of insect agricultural pests.</title>
        <authorList>
            <person name="Erdos Z."/>
            <person name="Studholme D.J."/>
            <person name="Raymond B."/>
            <person name="Sharma M."/>
        </authorList>
    </citation>
    <scope>NUCLEOTIDE SEQUENCE</scope>
    <source>
        <strain evidence="2">Ve6</strain>
    </source>
</reference>
<evidence type="ECO:0000313" key="2">
    <source>
        <dbReference type="EMBL" id="KAJ4163524.1"/>
    </source>
</evidence>
<dbReference type="PANTHER" id="PTHR24148:SF64">
    <property type="entry name" value="HETEROKARYON INCOMPATIBILITY DOMAIN-CONTAINING PROTEIN"/>
    <property type="match status" value="1"/>
</dbReference>
<protein>
    <recommendedName>
        <fullName evidence="1">Heterokaryon incompatibility domain-containing protein</fullName>
    </recommendedName>
</protein>
<gene>
    <name evidence="2" type="ORF">LMH87_005245</name>
</gene>